<reference evidence="10 11" key="1">
    <citation type="submission" date="2020-03" db="EMBL/GenBank/DDBJ databases">
        <title>Draft Genome Sequence of 2-Methylisoborneol Producing Pseudanabaena yagii Strain GIHE-NHR1 Isolated from North Han River in South Korea.</title>
        <authorList>
            <person name="Jeong J."/>
        </authorList>
    </citation>
    <scope>NUCLEOTIDE SEQUENCE [LARGE SCALE GENOMIC DNA]</scope>
    <source>
        <strain evidence="10 11">GIHE-NHR1</strain>
    </source>
</reference>
<dbReference type="Pfam" id="PF17785">
    <property type="entry name" value="PUA_3"/>
    <property type="match status" value="1"/>
</dbReference>
<keyword evidence="6" id="KW-0949">S-adenosyl-L-methionine</keyword>
<feature type="domain" description="PUA" evidence="9">
    <location>
        <begin position="5"/>
        <end position="88"/>
    </location>
</feature>
<proteinExistence type="inferred from homology"/>
<evidence type="ECO:0000256" key="6">
    <source>
        <dbReference type="ARBA" id="ARBA00022691"/>
    </source>
</evidence>
<sequence length="399" mass="44283">MPSLPRAIIHRKKVDAVQRFHPWIFSGAIAKLQGDVHDGDLVEAYSEDGRFLAIGLWGLGSIAIKVLSFQPVESMQSLLRDRLKQAFILRQQLGLIDNPETNCYRLINSEGDGLAGLIIDVYGDTAVLQCHSLGTYRYRQDIAEILKDIYGDRLQAVYDKSSATLSRKSQTQSQDGLLIGEKSADSAEVLEYGHRFIVDWEKGQKTGFFLDQRENRRMFGKYAAGKKVLNTFCYSGGFSVYALAAGATEVHSIDSSVKAMEWTERNIAANFDRDRQAIHQSFTGDVFDFLKQCESDYEAIVLDPPAFAKSLSARHSAMQAYKRLNLQAMSKLKSGGLLFTFSCSQVVNVENFTGAVTAAAIESGRSIRILDHLNHPADHPTSIFHPEGAYLKGLVLSVT</sequence>
<dbReference type="CDD" id="cd21153">
    <property type="entry name" value="PUA_RlmI"/>
    <property type="match status" value="1"/>
</dbReference>
<evidence type="ECO:0000256" key="3">
    <source>
        <dbReference type="ARBA" id="ARBA00022552"/>
    </source>
</evidence>
<dbReference type="CDD" id="cd11572">
    <property type="entry name" value="RlmI_M_like"/>
    <property type="match status" value="1"/>
</dbReference>
<evidence type="ECO:0000256" key="5">
    <source>
        <dbReference type="ARBA" id="ARBA00022679"/>
    </source>
</evidence>
<keyword evidence="2" id="KW-0963">Cytoplasm</keyword>
<protein>
    <submittedName>
        <fullName evidence="10">Class I SAM-dependent rRNA methyltransferase</fullName>
    </submittedName>
</protein>
<dbReference type="InterPro" id="IPR041532">
    <property type="entry name" value="RlmI-like_PUA"/>
</dbReference>
<dbReference type="SMART" id="SM00359">
    <property type="entry name" value="PUA"/>
    <property type="match status" value="1"/>
</dbReference>
<comment type="subcellular location">
    <subcellularLocation>
        <location evidence="1">Cytoplasm</location>
    </subcellularLocation>
</comment>
<dbReference type="PANTHER" id="PTHR42873">
    <property type="entry name" value="RIBOSOMAL RNA LARGE SUBUNIT METHYLTRANSFERASE"/>
    <property type="match status" value="1"/>
</dbReference>
<dbReference type="RefSeq" id="WP_169365876.1">
    <property type="nucleotide sequence ID" value="NZ_JAAVJL010000004.1"/>
</dbReference>
<dbReference type="Gene3D" id="2.30.130.10">
    <property type="entry name" value="PUA domain"/>
    <property type="match status" value="1"/>
</dbReference>
<dbReference type="SUPFAM" id="SSF53335">
    <property type="entry name" value="S-adenosyl-L-methionine-dependent methyltransferases"/>
    <property type="match status" value="1"/>
</dbReference>
<accession>A0ABX1M224</accession>
<name>A0ABX1M224_9CYAN</name>
<organism evidence="10 11">
    <name type="scientific">Pseudanabaena yagii GIHE-NHR1</name>
    <dbReference type="NCBI Taxonomy" id="2722753"/>
    <lineage>
        <taxon>Bacteria</taxon>
        <taxon>Bacillati</taxon>
        <taxon>Cyanobacteriota</taxon>
        <taxon>Cyanophyceae</taxon>
        <taxon>Pseudanabaenales</taxon>
        <taxon>Pseudanabaenaceae</taxon>
        <taxon>Pseudanabaena</taxon>
        <taxon>Pseudanabaena yagii</taxon>
    </lineage>
</organism>
<dbReference type="InterPro" id="IPR019614">
    <property type="entry name" value="SAM-dep_methyl-trfase"/>
</dbReference>
<evidence type="ECO:0000256" key="7">
    <source>
        <dbReference type="ARBA" id="ARBA00022884"/>
    </source>
</evidence>
<evidence type="ECO:0000256" key="8">
    <source>
        <dbReference type="ARBA" id="ARBA00038091"/>
    </source>
</evidence>
<evidence type="ECO:0000256" key="4">
    <source>
        <dbReference type="ARBA" id="ARBA00022603"/>
    </source>
</evidence>
<keyword evidence="4 10" id="KW-0489">Methyltransferase</keyword>
<dbReference type="Gene3D" id="3.30.750.80">
    <property type="entry name" value="RNA methyltransferase domain (HRMD) like"/>
    <property type="match status" value="1"/>
</dbReference>
<dbReference type="PANTHER" id="PTHR42873:SF1">
    <property type="entry name" value="S-ADENOSYLMETHIONINE-DEPENDENT METHYLTRANSFERASE DOMAIN-CONTAINING PROTEIN"/>
    <property type="match status" value="1"/>
</dbReference>
<gene>
    <name evidence="10" type="ORF">HC246_23725</name>
</gene>
<comment type="similarity">
    <text evidence="8">Belongs to the methyltransferase superfamily. RlmI family.</text>
</comment>
<evidence type="ECO:0000256" key="1">
    <source>
        <dbReference type="ARBA" id="ARBA00004496"/>
    </source>
</evidence>
<dbReference type="Pfam" id="PF10672">
    <property type="entry name" value="Methyltrans_SAM"/>
    <property type="match status" value="1"/>
</dbReference>
<dbReference type="InterPro" id="IPR036974">
    <property type="entry name" value="PUA_sf"/>
</dbReference>
<dbReference type="GO" id="GO:0008168">
    <property type="term" value="F:methyltransferase activity"/>
    <property type="evidence" value="ECO:0007669"/>
    <property type="project" value="UniProtKB-KW"/>
</dbReference>
<evidence type="ECO:0000256" key="2">
    <source>
        <dbReference type="ARBA" id="ARBA00022490"/>
    </source>
</evidence>
<dbReference type="Proteomes" id="UP000738376">
    <property type="component" value="Unassembled WGS sequence"/>
</dbReference>
<dbReference type="GO" id="GO:0032259">
    <property type="term" value="P:methylation"/>
    <property type="evidence" value="ECO:0007669"/>
    <property type="project" value="UniProtKB-KW"/>
</dbReference>
<dbReference type="InterPro" id="IPR029063">
    <property type="entry name" value="SAM-dependent_MTases_sf"/>
</dbReference>
<dbReference type="SUPFAM" id="SSF88697">
    <property type="entry name" value="PUA domain-like"/>
    <property type="match status" value="1"/>
</dbReference>
<dbReference type="InterPro" id="IPR015947">
    <property type="entry name" value="PUA-like_sf"/>
</dbReference>
<dbReference type="CDD" id="cd02440">
    <property type="entry name" value="AdoMet_MTases"/>
    <property type="match status" value="1"/>
</dbReference>
<keyword evidence="3" id="KW-0698">rRNA processing</keyword>
<dbReference type="PROSITE" id="PS50890">
    <property type="entry name" value="PUA"/>
    <property type="match status" value="1"/>
</dbReference>
<keyword evidence="7" id="KW-0694">RNA-binding</keyword>
<evidence type="ECO:0000313" key="10">
    <source>
        <dbReference type="EMBL" id="NMF60954.1"/>
    </source>
</evidence>
<dbReference type="EMBL" id="JAAVJL010000004">
    <property type="protein sequence ID" value="NMF60954.1"/>
    <property type="molecule type" value="Genomic_DNA"/>
</dbReference>
<dbReference type="Gene3D" id="3.40.50.150">
    <property type="entry name" value="Vaccinia Virus protein VP39"/>
    <property type="match status" value="1"/>
</dbReference>
<keyword evidence="5" id="KW-0808">Transferase</keyword>
<evidence type="ECO:0000313" key="11">
    <source>
        <dbReference type="Proteomes" id="UP000738376"/>
    </source>
</evidence>
<evidence type="ECO:0000259" key="9">
    <source>
        <dbReference type="SMART" id="SM00359"/>
    </source>
</evidence>
<keyword evidence="11" id="KW-1185">Reference proteome</keyword>
<dbReference type="InterPro" id="IPR002478">
    <property type="entry name" value="PUA"/>
</dbReference>
<comment type="caution">
    <text evidence="10">The sequence shown here is derived from an EMBL/GenBank/DDBJ whole genome shotgun (WGS) entry which is preliminary data.</text>
</comment>